<comment type="caution">
    <text evidence="2">The sequence shown here is derived from an EMBL/GenBank/DDBJ whole genome shotgun (WGS) entry which is preliminary data.</text>
</comment>
<protein>
    <submittedName>
        <fullName evidence="2">Uncharacterized protein</fullName>
    </submittedName>
</protein>
<feature type="transmembrane region" description="Helical" evidence="1">
    <location>
        <begin position="127"/>
        <end position="145"/>
    </location>
</feature>
<sequence>MRFVLAIAIVIVLNLFFAVAIRVVYTAPLYESFCDQTRLVQSIESKKACEDPLIGGRWSAYTGPKQIPRLEGEIVPTGYCDTDFDCRKLYEDARNLYNRNVFVVLVVLGLVSLAVGFALSGSSAVSLGLSLGGVVSLIVATIRYWSDMDEYLRLLVLAIALVLLVWFGLKKFRD</sequence>
<organism evidence="2 3">
    <name type="scientific">Candidatus Vogelbacteria bacterium CG10_big_fil_rev_8_21_14_0_10_45_14</name>
    <dbReference type="NCBI Taxonomy" id="1975042"/>
    <lineage>
        <taxon>Bacteria</taxon>
        <taxon>Candidatus Vogeliibacteriota</taxon>
    </lineage>
</organism>
<gene>
    <name evidence="2" type="ORF">COV07_00545</name>
</gene>
<keyword evidence="1" id="KW-0812">Transmembrane</keyword>
<name>A0A2H0RKV8_9BACT</name>
<feature type="transmembrane region" description="Helical" evidence="1">
    <location>
        <begin position="101"/>
        <end position="120"/>
    </location>
</feature>
<evidence type="ECO:0000256" key="1">
    <source>
        <dbReference type="SAM" id="Phobius"/>
    </source>
</evidence>
<keyword evidence="1" id="KW-1133">Transmembrane helix</keyword>
<reference evidence="2 3" key="1">
    <citation type="submission" date="2017-09" db="EMBL/GenBank/DDBJ databases">
        <title>Depth-based differentiation of microbial function through sediment-hosted aquifers and enrichment of novel symbionts in the deep terrestrial subsurface.</title>
        <authorList>
            <person name="Probst A.J."/>
            <person name="Ladd B."/>
            <person name="Jarett J.K."/>
            <person name="Geller-Mcgrath D.E."/>
            <person name="Sieber C.M."/>
            <person name="Emerson J.B."/>
            <person name="Anantharaman K."/>
            <person name="Thomas B.C."/>
            <person name="Malmstrom R."/>
            <person name="Stieglmeier M."/>
            <person name="Klingl A."/>
            <person name="Woyke T."/>
            <person name="Ryan C.M."/>
            <person name="Banfield J.F."/>
        </authorList>
    </citation>
    <scope>NUCLEOTIDE SEQUENCE [LARGE SCALE GENOMIC DNA]</scope>
    <source>
        <strain evidence="2">CG10_big_fil_rev_8_21_14_0_10_45_14</strain>
    </source>
</reference>
<evidence type="ECO:0000313" key="3">
    <source>
        <dbReference type="Proteomes" id="UP000230833"/>
    </source>
</evidence>
<dbReference type="AlphaFoldDB" id="A0A2H0RKV8"/>
<proteinExistence type="predicted"/>
<dbReference type="Proteomes" id="UP000230833">
    <property type="component" value="Unassembled WGS sequence"/>
</dbReference>
<dbReference type="EMBL" id="PCYL01000005">
    <property type="protein sequence ID" value="PIR47182.1"/>
    <property type="molecule type" value="Genomic_DNA"/>
</dbReference>
<keyword evidence="1" id="KW-0472">Membrane</keyword>
<evidence type="ECO:0000313" key="2">
    <source>
        <dbReference type="EMBL" id="PIR47182.1"/>
    </source>
</evidence>
<feature type="transmembrane region" description="Helical" evidence="1">
    <location>
        <begin position="151"/>
        <end position="169"/>
    </location>
</feature>
<accession>A0A2H0RKV8</accession>